<proteinExistence type="inferred from homology"/>
<dbReference type="CDD" id="cd07012">
    <property type="entry name" value="PBP2_Bug_TTT"/>
    <property type="match status" value="1"/>
</dbReference>
<dbReference type="Gene3D" id="3.40.190.10">
    <property type="entry name" value="Periplasmic binding protein-like II"/>
    <property type="match status" value="1"/>
</dbReference>
<reference evidence="3" key="1">
    <citation type="submission" date="2006-06" db="EMBL/GenBank/DDBJ databases">
        <title>Complete sequence of chromosome of Chelativorans sp. BNC1.</title>
        <authorList>
            <consortium name="US DOE Joint Genome Institute"/>
            <person name="Copeland A."/>
            <person name="Lucas S."/>
            <person name="Lapidus A."/>
            <person name="Barry K."/>
            <person name="Detter J.C."/>
            <person name="Glavina del Rio T."/>
            <person name="Hammon N."/>
            <person name="Israni S."/>
            <person name="Dalin E."/>
            <person name="Tice H."/>
            <person name="Pitluck S."/>
            <person name="Chertkov O."/>
            <person name="Brettin T."/>
            <person name="Bruce D."/>
            <person name="Han C."/>
            <person name="Tapia R."/>
            <person name="Gilna P."/>
            <person name="Schmutz J."/>
            <person name="Larimer F."/>
            <person name="Land M."/>
            <person name="Hauser L."/>
            <person name="Kyrpides N."/>
            <person name="Mikhailova N."/>
            <person name="Richardson P."/>
        </authorList>
    </citation>
    <scope>NUCLEOTIDE SEQUENCE</scope>
    <source>
        <strain evidence="3">BNC1</strain>
    </source>
</reference>
<protein>
    <submittedName>
        <fullName evidence="3">Twin-arginine translocation pathway signal</fullName>
    </submittedName>
</protein>
<keyword evidence="2" id="KW-0732">Signal</keyword>
<sequence precursor="true">MIYALSRRSFMIGAAGAAIAAATPFRSFAEDYPAKDITYLIPYNPGGMSDNISRILGEQITKITGKSVINEYKPGAGGAIAANYYVGLEPDGYTLMQATNSFYAIIPAVTKVEYDPVNDIVPVVLVGDAPMVIAVHPSVPANNLQELIAYAKENPGVLSYGTSGRGTVAHLCGEWLSRRGGIEILHVPYNGTPEAMQACISNEVQIMFGPESAPQIEAGTLKGIAIMGDRRWEEMPDLPTTVESGVPGWAPRSWHTVSVHAKAPDEIKQAIGKLLNGILQQPEITKRISGLGLIPGNQDLAAVRKRADEDAAEFGKLIDEAGLRAK</sequence>
<organism evidence="3">
    <name type="scientific">Chelativorans sp. (strain BNC1)</name>
    <dbReference type="NCBI Taxonomy" id="266779"/>
    <lineage>
        <taxon>Bacteria</taxon>
        <taxon>Pseudomonadati</taxon>
        <taxon>Pseudomonadota</taxon>
        <taxon>Alphaproteobacteria</taxon>
        <taxon>Hyphomicrobiales</taxon>
        <taxon>Phyllobacteriaceae</taxon>
        <taxon>Chelativorans</taxon>
    </lineage>
</organism>
<dbReference type="Gene3D" id="3.40.190.150">
    <property type="entry name" value="Bordetella uptake gene, domain 1"/>
    <property type="match status" value="1"/>
</dbReference>
<evidence type="ECO:0000313" key="3">
    <source>
        <dbReference type="EMBL" id="ABG61820.1"/>
    </source>
</evidence>
<dbReference type="InterPro" id="IPR006311">
    <property type="entry name" value="TAT_signal"/>
</dbReference>
<dbReference type="InterPro" id="IPR042100">
    <property type="entry name" value="Bug_dom1"/>
</dbReference>
<evidence type="ECO:0000256" key="2">
    <source>
        <dbReference type="SAM" id="SignalP"/>
    </source>
</evidence>
<gene>
    <name evidence="3" type="ordered locus">Meso_0416</name>
</gene>
<feature type="chain" id="PRO_5004180176" evidence="2">
    <location>
        <begin position="30"/>
        <end position="326"/>
    </location>
</feature>
<dbReference type="eggNOG" id="COG3181">
    <property type="taxonomic scope" value="Bacteria"/>
</dbReference>
<dbReference type="PANTHER" id="PTHR42928:SF5">
    <property type="entry name" value="BLR1237 PROTEIN"/>
    <property type="match status" value="1"/>
</dbReference>
<dbReference type="OrthoDB" id="7243230at2"/>
<dbReference type="InterPro" id="IPR005064">
    <property type="entry name" value="BUG"/>
</dbReference>
<dbReference type="SUPFAM" id="SSF53850">
    <property type="entry name" value="Periplasmic binding protein-like II"/>
    <property type="match status" value="1"/>
</dbReference>
<dbReference type="PIRSF" id="PIRSF017082">
    <property type="entry name" value="YflP"/>
    <property type="match status" value="1"/>
</dbReference>
<dbReference type="EMBL" id="CP000390">
    <property type="protein sequence ID" value="ABG61820.1"/>
    <property type="molecule type" value="Genomic_DNA"/>
</dbReference>
<feature type="signal peptide" evidence="2">
    <location>
        <begin position="1"/>
        <end position="29"/>
    </location>
</feature>
<dbReference type="KEGG" id="mes:Meso_0416"/>
<comment type="similarity">
    <text evidence="1">Belongs to the UPF0065 (bug) family.</text>
</comment>
<dbReference type="HOGENOM" id="CLU_045683_0_0_5"/>
<dbReference type="Pfam" id="PF03401">
    <property type="entry name" value="TctC"/>
    <property type="match status" value="1"/>
</dbReference>
<evidence type="ECO:0000256" key="1">
    <source>
        <dbReference type="ARBA" id="ARBA00006987"/>
    </source>
</evidence>
<accession>Q11LA5</accession>
<name>Q11LA5_CHESB</name>
<dbReference type="STRING" id="266779.Meso_0416"/>
<dbReference type="AlphaFoldDB" id="Q11LA5"/>
<dbReference type="PROSITE" id="PS51318">
    <property type="entry name" value="TAT"/>
    <property type="match status" value="1"/>
</dbReference>
<dbReference type="PANTHER" id="PTHR42928">
    <property type="entry name" value="TRICARBOXYLATE-BINDING PROTEIN"/>
    <property type="match status" value="1"/>
</dbReference>